<evidence type="ECO:0000259" key="3">
    <source>
        <dbReference type="Pfam" id="PF13240"/>
    </source>
</evidence>
<dbReference type="Pfam" id="PF13240">
    <property type="entry name" value="Zn_Ribbon_1"/>
    <property type="match status" value="1"/>
</dbReference>
<keyword evidence="2" id="KW-0812">Transmembrane</keyword>
<feature type="domain" description="Zinc-ribbon" evidence="3">
    <location>
        <begin position="6"/>
        <end position="27"/>
    </location>
</feature>
<keyword evidence="2" id="KW-1133">Transmembrane helix</keyword>
<feature type="region of interest" description="Disordered" evidence="1">
    <location>
        <begin position="53"/>
        <end position="75"/>
    </location>
</feature>
<organism evidence="4 5">
    <name type="scientific">Furfurilactobacillus rossiae DSM 15814</name>
    <dbReference type="NCBI Taxonomy" id="1114972"/>
    <lineage>
        <taxon>Bacteria</taxon>
        <taxon>Bacillati</taxon>
        <taxon>Bacillota</taxon>
        <taxon>Bacilli</taxon>
        <taxon>Lactobacillales</taxon>
        <taxon>Lactobacillaceae</taxon>
        <taxon>Furfurilactobacillus</taxon>
    </lineage>
</organism>
<dbReference type="RefSeq" id="WP_017262489.1">
    <property type="nucleotide sequence ID" value="NZ_AUAW01000004.1"/>
</dbReference>
<proteinExistence type="predicted"/>
<accession>A0A0R1RUR6</accession>
<dbReference type="PATRIC" id="fig|1114972.6.peg.1210"/>
<keyword evidence="5" id="KW-1185">Reference proteome</keyword>
<reference evidence="4 5" key="1">
    <citation type="journal article" date="2015" name="Genome Announc.">
        <title>Expanding the biotechnology potential of lactobacilli through comparative genomics of 213 strains and associated genera.</title>
        <authorList>
            <person name="Sun Z."/>
            <person name="Harris H.M."/>
            <person name="McCann A."/>
            <person name="Guo C."/>
            <person name="Argimon S."/>
            <person name="Zhang W."/>
            <person name="Yang X."/>
            <person name="Jeffery I.B."/>
            <person name="Cooney J.C."/>
            <person name="Kagawa T.F."/>
            <person name="Liu W."/>
            <person name="Song Y."/>
            <person name="Salvetti E."/>
            <person name="Wrobel A."/>
            <person name="Rasinkangas P."/>
            <person name="Parkhill J."/>
            <person name="Rea M.C."/>
            <person name="O'Sullivan O."/>
            <person name="Ritari J."/>
            <person name="Douillard F.P."/>
            <person name="Paul Ross R."/>
            <person name="Yang R."/>
            <person name="Briner A.E."/>
            <person name="Felis G.E."/>
            <person name="de Vos W.M."/>
            <person name="Barrangou R."/>
            <person name="Klaenhammer T.R."/>
            <person name="Caufield P.W."/>
            <person name="Cui Y."/>
            <person name="Zhang H."/>
            <person name="O'Toole P.W."/>
        </authorList>
    </citation>
    <scope>NUCLEOTIDE SEQUENCE [LARGE SCALE GENOMIC DNA]</scope>
    <source>
        <strain evidence="4 5">DSM 15814</strain>
    </source>
</reference>
<dbReference type="Proteomes" id="UP000051999">
    <property type="component" value="Unassembled WGS sequence"/>
</dbReference>
<evidence type="ECO:0000256" key="2">
    <source>
        <dbReference type="SAM" id="Phobius"/>
    </source>
</evidence>
<dbReference type="STRING" id="1114972.FD35_GL001194"/>
<dbReference type="InterPro" id="IPR026870">
    <property type="entry name" value="Zinc_ribbon_dom"/>
</dbReference>
<dbReference type="EMBL" id="AZFF01000002">
    <property type="protein sequence ID" value="KRL56899.1"/>
    <property type="molecule type" value="Genomic_DNA"/>
</dbReference>
<evidence type="ECO:0000256" key="1">
    <source>
        <dbReference type="SAM" id="MobiDB-lite"/>
    </source>
</evidence>
<sequence>MDDKVFCSNCGKQISRTTKFCPYCGAANREYASLANSVEAAPSNNGTDVQQVMMSQGSATQQQATKQTRTPRRHGKLTRGKLVALIVGLIVLIGAGVFGAKQYYGNRYDIYSMPHNYDNGPENYALHFNPKTYIQINDHEVDVFTITISSERPALHFLLASRFPLIKKGSQLQIDYKHGQFLRKLYLPNEFADIQKGNPKNDNDQINLMESLGESDKATKGVTETGQTVNMIFSRNLKRKNFNNRDQIIRYIYSSGDHVRKLNQHKPTFDFDVAASSKNVKKVYTTDSYNQAVDRLYDTNYIN</sequence>
<dbReference type="AlphaFoldDB" id="A0A0R1RUR6"/>
<keyword evidence="2" id="KW-0472">Membrane</keyword>
<evidence type="ECO:0000313" key="4">
    <source>
        <dbReference type="EMBL" id="KRL56899.1"/>
    </source>
</evidence>
<dbReference type="OrthoDB" id="2168731at2"/>
<name>A0A0R1RUR6_9LACO</name>
<comment type="caution">
    <text evidence="4">The sequence shown here is derived from an EMBL/GenBank/DDBJ whole genome shotgun (WGS) entry which is preliminary data.</text>
</comment>
<evidence type="ECO:0000313" key="5">
    <source>
        <dbReference type="Proteomes" id="UP000051999"/>
    </source>
</evidence>
<protein>
    <recommendedName>
        <fullName evidence="3">Zinc-ribbon domain-containing protein</fullName>
    </recommendedName>
</protein>
<feature type="transmembrane region" description="Helical" evidence="2">
    <location>
        <begin position="82"/>
        <end position="104"/>
    </location>
</feature>
<gene>
    <name evidence="4" type="ORF">FD35_GL001194</name>
</gene>